<dbReference type="EMBL" id="BARV01003428">
    <property type="protein sequence ID" value="GAI06874.1"/>
    <property type="molecule type" value="Genomic_DNA"/>
</dbReference>
<proteinExistence type="predicted"/>
<organism evidence="1">
    <name type="scientific">marine sediment metagenome</name>
    <dbReference type="NCBI Taxonomy" id="412755"/>
    <lineage>
        <taxon>unclassified sequences</taxon>
        <taxon>metagenomes</taxon>
        <taxon>ecological metagenomes</taxon>
    </lineage>
</organism>
<reference evidence="1" key="1">
    <citation type="journal article" date="2014" name="Front. Microbiol.">
        <title>High frequency of phylogenetically diverse reductive dehalogenase-homologous genes in deep subseafloor sedimentary metagenomes.</title>
        <authorList>
            <person name="Kawai M."/>
            <person name="Futagami T."/>
            <person name="Toyoda A."/>
            <person name="Takaki Y."/>
            <person name="Nishi S."/>
            <person name="Hori S."/>
            <person name="Arai W."/>
            <person name="Tsubouchi T."/>
            <person name="Morono Y."/>
            <person name="Uchiyama I."/>
            <person name="Ito T."/>
            <person name="Fujiyama A."/>
            <person name="Inagaki F."/>
            <person name="Takami H."/>
        </authorList>
    </citation>
    <scope>NUCLEOTIDE SEQUENCE</scope>
    <source>
        <strain evidence="1">Expedition CK06-06</strain>
    </source>
</reference>
<evidence type="ECO:0000313" key="1">
    <source>
        <dbReference type="EMBL" id="GAI06874.1"/>
    </source>
</evidence>
<protein>
    <submittedName>
        <fullName evidence="1">Uncharacterized protein</fullName>
    </submittedName>
</protein>
<gene>
    <name evidence="1" type="ORF">S06H3_08203</name>
</gene>
<dbReference type="AlphaFoldDB" id="X1MKH7"/>
<name>X1MKH7_9ZZZZ</name>
<sequence>KGVNKRNEKINYISGDHTDCRVVIWLLAIP</sequence>
<feature type="non-terminal residue" evidence="1">
    <location>
        <position position="1"/>
    </location>
</feature>
<accession>X1MKH7</accession>
<comment type="caution">
    <text evidence="1">The sequence shown here is derived from an EMBL/GenBank/DDBJ whole genome shotgun (WGS) entry which is preliminary data.</text>
</comment>